<dbReference type="InterPro" id="IPR036663">
    <property type="entry name" value="Fumarylacetoacetase_C_sf"/>
</dbReference>
<dbReference type="GO" id="GO:0005737">
    <property type="term" value="C:cytoplasm"/>
    <property type="evidence" value="ECO:0007669"/>
    <property type="project" value="TreeGrafter"/>
</dbReference>
<dbReference type="SUPFAM" id="SSF56529">
    <property type="entry name" value="FAH"/>
    <property type="match status" value="1"/>
</dbReference>
<accession>A0A7C3ZL16</accession>
<evidence type="ECO:0000256" key="1">
    <source>
        <dbReference type="SAM" id="SignalP"/>
    </source>
</evidence>
<protein>
    <submittedName>
        <fullName evidence="2">Hydratase</fullName>
    </submittedName>
</protein>
<feature type="signal peptide" evidence="1">
    <location>
        <begin position="1"/>
        <end position="27"/>
    </location>
</feature>
<feature type="chain" id="PRO_5028196929" evidence="1">
    <location>
        <begin position="28"/>
        <end position="318"/>
    </location>
</feature>
<dbReference type="EMBL" id="DSPX01000128">
    <property type="protein sequence ID" value="HGG01502.1"/>
    <property type="molecule type" value="Genomic_DNA"/>
</dbReference>
<evidence type="ECO:0000313" key="2">
    <source>
        <dbReference type="EMBL" id="HGG01502.1"/>
    </source>
</evidence>
<comment type="caution">
    <text evidence="2">The sequence shown here is derived from an EMBL/GenBank/DDBJ whole genome shotgun (WGS) entry which is preliminary data.</text>
</comment>
<dbReference type="Gene3D" id="3.90.850.10">
    <property type="entry name" value="Fumarylacetoacetase-like, C-terminal domain"/>
    <property type="match status" value="1"/>
</dbReference>
<name>A0A7C3ZL16_9CYAN</name>
<dbReference type="PANTHER" id="PTHR30143:SF0">
    <property type="entry name" value="2-KETO-4-PENTENOATE HYDRATASE"/>
    <property type="match status" value="1"/>
</dbReference>
<sequence>MKSPAPITRVWQAISCLLLSLGSPALVQCSNNLTAAPTNRQPPTIPEAAGLTQLAQQLAVSYASKTPGGALPITLTLPQGRQVGETFRAEIGKTLGAPVGYKVGLTNAAVQQRFGVSHPLWGVLFAKMLLESGAVLSPDVGARPITEGDLLVRVAGDEINQARTPQEVLAGLDAVIPFIEIADLFYGEDVAVNAGAIAAINVGARLGIMGEPIPISPTPEWENRLANMRVEILDANGNPLDSGNGTALLGHPLNVVLWLKDTLNAEGKQLKKGDLISLGTITKPMPVQPNTTIRAKYIGLDPNGAGEIFVQFSSRSPL</sequence>
<proteinExistence type="predicted"/>
<gene>
    <name evidence="2" type="ORF">ENR15_12845</name>
</gene>
<dbReference type="InterPro" id="IPR050772">
    <property type="entry name" value="Hydratase-Decarb/MhpD_sf"/>
</dbReference>
<reference evidence="2" key="1">
    <citation type="journal article" date="2020" name="mSystems">
        <title>Genome- and Community-Level Interaction Insights into Carbon Utilization and Element Cycling Functions of Hydrothermarchaeota in Hydrothermal Sediment.</title>
        <authorList>
            <person name="Zhou Z."/>
            <person name="Liu Y."/>
            <person name="Xu W."/>
            <person name="Pan J."/>
            <person name="Luo Z.H."/>
            <person name="Li M."/>
        </authorList>
    </citation>
    <scope>NUCLEOTIDE SEQUENCE [LARGE SCALE GENOMIC DNA]</scope>
    <source>
        <strain evidence="2">SpSt-374</strain>
    </source>
</reference>
<dbReference type="PANTHER" id="PTHR30143">
    <property type="entry name" value="ACID HYDRATASE"/>
    <property type="match status" value="1"/>
</dbReference>
<keyword evidence="1" id="KW-0732">Signal</keyword>
<organism evidence="2">
    <name type="scientific">Planktothricoides sp. SpSt-374</name>
    <dbReference type="NCBI Taxonomy" id="2282167"/>
    <lineage>
        <taxon>Bacteria</taxon>
        <taxon>Bacillati</taxon>
        <taxon>Cyanobacteriota</taxon>
        <taxon>Cyanophyceae</taxon>
        <taxon>Oscillatoriophycideae</taxon>
        <taxon>Oscillatoriales</taxon>
        <taxon>Oscillatoriaceae</taxon>
        <taxon>Planktothricoides</taxon>
    </lineage>
</organism>
<dbReference type="AlphaFoldDB" id="A0A7C3ZL16"/>
<dbReference type="GO" id="GO:0008684">
    <property type="term" value="F:2-oxopent-4-enoate hydratase activity"/>
    <property type="evidence" value="ECO:0007669"/>
    <property type="project" value="TreeGrafter"/>
</dbReference>